<dbReference type="Gene3D" id="3.40.710.10">
    <property type="entry name" value="DD-peptidase/beta-lactamase superfamily"/>
    <property type="match status" value="1"/>
</dbReference>
<dbReference type="SUPFAM" id="SSF56601">
    <property type="entry name" value="beta-lactamase/transpeptidase-like"/>
    <property type="match status" value="1"/>
</dbReference>
<proteinExistence type="predicted"/>
<gene>
    <name evidence="2" type="ORF">GCM10023322_02160</name>
</gene>
<comment type="caution">
    <text evidence="2">The sequence shown here is derived from an EMBL/GenBank/DDBJ whole genome shotgun (WGS) entry which is preliminary data.</text>
</comment>
<feature type="chain" id="PRO_5047241565" evidence="1">
    <location>
        <begin position="28"/>
        <end position="308"/>
    </location>
</feature>
<dbReference type="Proteomes" id="UP001501570">
    <property type="component" value="Unassembled WGS sequence"/>
</dbReference>
<feature type="signal peptide" evidence="1">
    <location>
        <begin position="1"/>
        <end position="27"/>
    </location>
</feature>
<organism evidence="2 3">
    <name type="scientific">Rugosimonospora acidiphila</name>
    <dbReference type="NCBI Taxonomy" id="556531"/>
    <lineage>
        <taxon>Bacteria</taxon>
        <taxon>Bacillati</taxon>
        <taxon>Actinomycetota</taxon>
        <taxon>Actinomycetes</taxon>
        <taxon>Micromonosporales</taxon>
        <taxon>Micromonosporaceae</taxon>
        <taxon>Rugosimonospora</taxon>
    </lineage>
</organism>
<name>A0ABP9RHH1_9ACTN</name>
<dbReference type="EMBL" id="BAABJQ010000001">
    <property type="protein sequence ID" value="GAA5177450.1"/>
    <property type="molecule type" value="Genomic_DNA"/>
</dbReference>
<dbReference type="InterPro" id="IPR012338">
    <property type="entry name" value="Beta-lactam/transpept-like"/>
</dbReference>
<protein>
    <submittedName>
        <fullName evidence="2">Serine hydrolase</fullName>
    </submittedName>
</protein>
<keyword evidence="2" id="KW-0378">Hydrolase</keyword>
<evidence type="ECO:0000313" key="3">
    <source>
        <dbReference type="Proteomes" id="UP001501570"/>
    </source>
</evidence>
<evidence type="ECO:0000256" key="1">
    <source>
        <dbReference type="SAM" id="SignalP"/>
    </source>
</evidence>
<keyword evidence="3" id="KW-1185">Reference proteome</keyword>
<evidence type="ECO:0000313" key="2">
    <source>
        <dbReference type="EMBL" id="GAA5177450.1"/>
    </source>
</evidence>
<dbReference type="GO" id="GO:0016787">
    <property type="term" value="F:hydrolase activity"/>
    <property type="evidence" value="ECO:0007669"/>
    <property type="project" value="UniProtKB-KW"/>
</dbReference>
<dbReference type="RefSeq" id="WP_345625159.1">
    <property type="nucleotide sequence ID" value="NZ_BAABJQ010000001.1"/>
</dbReference>
<reference evidence="3" key="1">
    <citation type="journal article" date="2019" name="Int. J. Syst. Evol. Microbiol.">
        <title>The Global Catalogue of Microorganisms (GCM) 10K type strain sequencing project: providing services to taxonomists for standard genome sequencing and annotation.</title>
        <authorList>
            <consortium name="The Broad Institute Genomics Platform"/>
            <consortium name="The Broad Institute Genome Sequencing Center for Infectious Disease"/>
            <person name="Wu L."/>
            <person name="Ma J."/>
        </authorList>
    </citation>
    <scope>NUCLEOTIDE SEQUENCE [LARGE SCALE GENOMIC DNA]</scope>
    <source>
        <strain evidence="3">JCM 18304</strain>
    </source>
</reference>
<accession>A0ABP9RHH1</accession>
<sequence length="308" mass="32729">MRTRTLVLLCLVVAAVASVVSVPLAYAGSHSPATPFGTAKTASQPKPPLPTLVIPADPNSIKAPANLDYFGWTLIDRQTGQSAGSANAETTDSTTESMIKAWIAADYLRHHDNPAQSDLDALNSMIIHSDDNIAQTYFVADGGESSIDELVQVCGLKDTHEASGPVAGKWSYTMMSPADAARMGLCIADNKAAGAKWTPWLLTSMKHVVGSVQDQQATTGGGRWGIIDGLPSYLQSSTAMKNGWTAQVYNDDDWHINCLAINTGWVLAIELRYPWTSPDGRWEDADNLAVGANDCAAVTKELVGVPAG</sequence>
<keyword evidence="1" id="KW-0732">Signal</keyword>